<accession>A0ABY9AQI2</accession>
<dbReference type="RefSeq" id="WP_017438616.1">
    <property type="nucleotide sequence ID" value="NZ_CP023687.1"/>
</dbReference>
<feature type="signal peptide" evidence="2">
    <location>
        <begin position="1"/>
        <end position="32"/>
    </location>
</feature>
<evidence type="ECO:0000313" key="3">
    <source>
        <dbReference type="EMBL" id="WIY49186.1"/>
    </source>
</evidence>
<gene>
    <name evidence="3" type="ORF">QRO08_00985</name>
</gene>
<proteinExistence type="predicted"/>
<protein>
    <submittedName>
        <fullName evidence="3">Uncharacterized protein</fullName>
    </submittedName>
</protein>
<feature type="chain" id="PRO_5046762684" evidence="2">
    <location>
        <begin position="33"/>
        <end position="75"/>
    </location>
</feature>
<reference evidence="3 4" key="1">
    <citation type="submission" date="2023-06" db="EMBL/GenBank/DDBJ databases">
        <authorList>
            <person name="Ham H."/>
            <person name="Park D.S."/>
        </authorList>
    </citation>
    <scope>NUCLEOTIDE SEQUENCE [LARGE SCALE GENOMIC DNA]</scope>
    <source>
        <strain evidence="3 4">KACC 17005</strain>
    </source>
</reference>
<dbReference type="PROSITE" id="PS51257">
    <property type="entry name" value="PROKAR_LIPOPROTEIN"/>
    <property type="match status" value="1"/>
</dbReference>
<evidence type="ECO:0000256" key="2">
    <source>
        <dbReference type="SAM" id="SignalP"/>
    </source>
</evidence>
<keyword evidence="2" id="KW-0732">Signal</keyword>
<name>A0ABY9AQI2_PARCI</name>
<dbReference type="GeneID" id="79789621"/>
<sequence>MTPRDTATPRHVSAPTRAWAVAVLLAASAALAGCDTVPSRPANDPATGTGAQSGESGVTVFGTIDTGVGAVRSSR</sequence>
<organism evidence="3 4">
    <name type="scientific">Paracidovorax citrulli</name>
    <name type="common">Acidovorax citrulli</name>
    <dbReference type="NCBI Taxonomy" id="80869"/>
    <lineage>
        <taxon>Bacteria</taxon>
        <taxon>Pseudomonadati</taxon>
        <taxon>Pseudomonadota</taxon>
        <taxon>Betaproteobacteria</taxon>
        <taxon>Burkholderiales</taxon>
        <taxon>Comamonadaceae</taxon>
        <taxon>Paracidovorax</taxon>
    </lineage>
</organism>
<feature type="region of interest" description="Disordered" evidence="1">
    <location>
        <begin position="35"/>
        <end position="58"/>
    </location>
</feature>
<dbReference type="Proteomes" id="UP001242732">
    <property type="component" value="Chromosome"/>
</dbReference>
<keyword evidence="4" id="KW-1185">Reference proteome</keyword>
<evidence type="ECO:0000256" key="1">
    <source>
        <dbReference type="SAM" id="MobiDB-lite"/>
    </source>
</evidence>
<evidence type="ECO:0000313" key="4">
    <source>
        <dbReference type="Proteomes" id="UP001242732"/>
    </source>
</evidence>
<dbReference type="EMBL" id="CP127363">
    <property type="protein sequence ID" value="WIY49186.1"/>
    <property type="molecule type" value="Genomic_DNA"/>
</dbReference>